<accession>A0A4Q7UF61</accession>
<organism evidence="3 4">
    <name type="scientific">Micromonospora violae</name>
    <dbReference type="NCBI Taxonomy" id="1278207"/>
    <lineage>
        <taxon>Bacteria</taxon>
        <taxon>Bacillati</taxon>
        <taxon>Actinomycetota</taxon>
        <taxon>Actinomycetes</taxon>
        <taxon>Micromonosporales</taxon>
        <taxon>Micromonosporaceae</taxon>
        <taxon>Micromonospora</taxon>
    </lineage>
</organism>
<keyword evidence="2" id="KW-0812">Transmembrane</keyword>
<evidence type="ECO:0000256" key="1">
    <source>
        <dbReference type="SAM" id="MobiDB-lite"/>
    </source>
</evidence>
<feature type="compositionally biased region" description="Low complexity" evidence="1">
    <location>
        <begin position="41"/>
        <end position="71"/>
    </location>
</feature>
<feature type="region of interest" description="Disordered" evidence="1">
    <location>
        <begin position="36"/>
        <end position="71"/>
    </location>
</feature>
<sequence length="195" mass="19945">MTHLGTVQRRRVQFLATVAAVSTLTALGGCGLIGGKDDDGGAPAAGAGPSVAATPAGEPEPTPSTEAPPAAVKVDACTLVTKDEAEKLAGTPLQDPLEKPENRDSCTYTGPVTGPTAQVEVYVGDGAKKFLDIDRELGHKLTPISGAGDEAYAEDGTVFVSKGGVWACVRLVRTDDPATYRKALETAARTAAGRL</sequence>
<keyword evidence="2" id="KW-1133">Transmembrane helix</keyword>
<dbReference type="AlphaFoldDB" id="A0A4Q7UF61"/>
<name>A0A4Q7UF61_9ACTN</name>
<dbReference type="RefSeq" id="WP_165435756.1">
    <property type="nucleotide sequence ID" value="NZ_JBEZZO010000003.1"/>
</dbReference>
<evidence type="ECO:0000256" key="2">
    <source>
        <dbReference type="SAM" id="Phobius"/>
    </source>
</evidence>
<protein>
    <submittedName>
        <fullName evidence="3">Uncharacterized protein DUF3558</fullName>
    </submittedName>
</protein>
<dbReference type="InterPro" id="IPR024520">
    <property type="entry name" value="DUF3558"/>
</dbReference>
<dbReference type="Proteomes" id="UP000293781">
    <property type="component" value="Unassembled WGS sequence"/>
</dbReference>
<evidence type="ECO:0000313" key="3">
    <source>
        <dbReference type="EMBL" id="RZT78938.1"/>
    </source>
</evidence>
<comment type="caution">
    <text evidence="3">The sequence shown here is derived from an EMBL/GenBank/DDBJ whole genome shotgun (WGS) entry which is preliminary data.</text>
</comment>
<keyword evidence="2" id="KW-0472">Membrane</keyword>
<dbReference type="EMBL" id="SHKK01000001">
    <property type="protein sequence ID" value="RZT78938.1"/>
    <property type="molecule type" value="Genomic_DNA"/>
</dbReference>
<proteinExistence type="predicted"/>
<dbReference type="Pfam" id="PF12079">
    <property type="entry name" value="DUF3558"/>
    <property type="match status" value="1"/>
</dbReference>
<feature type="region of interest" description="Disordered" evidence="1">
    <location>
        <begin position="88"/>
        <end position="111"/>
    </location>
</feature>
<keyword evidence="4" id="KW-1185">Reference proteome</keyword>
<evidence type="ECO:0000313" key="4">
    <source>
        <dbReference type="Proteomes" id="UP000293781"/>
    </source>
</evidence>
<reference evidence="3 4" key="1">
    <citation type="submission" date="2019-02" db="EMBL/GenBank/DDBJ databases">
        <title>Sequencing the genomes of 1000 actinobacteria strains.</title>
        <authorList>
            <person name="Klenk H.-P."/>
        </authorList>
    </citation>
    <scope>NUCLEOTIDE SEQUENCE [LARGE SCALE GENOMIC DNA]</scope>
    <source>
        <strain evidence="3 4">DSM 45888</strain>
    </source>
</reference>
<feature type="transmembrane region" description="Helical" evidence="2">
    <location>
        <begin position="12"/>
        <end position="34"/>
    </location>
</feature>
<gene>
    <name evidence="3" type="ORF">EV382_2134</name>
</gene>